<dbReference type="Proteomes" id="UP001063228">
    <property type="component" value="Chromosome"/>
</dbReference>
<reference evidence="1" key="1">
    <citation type="submission" date="2021-08" db="EMBL/GenBank/DDBJ databases">
        <title>Complete genome sequence of Pseudomonas phytophila.</title>
        <authorList>
            <person name="Weir B.S."/>
            <person name="Templeton M.D."/>
            <person name="Arshed S."/>
            <person name="Andersen M.T."/>
            <person name="Jayaraman J."/>
        </authorList>
    </citation>
    <scope>NUCLEOTIDE SEQUENCE</scope>
    <source>
        <strain evidence="1">ICMP 23753</strain>
    </source>
</reference>
<keyword evidence="2" id="KW-1185">Reference proteome</keyword>
<gene>
    <name evidence="1" type="ORF">K3169_23865</name>
</gene>
<protein>
    <submittedName>
        <fullName evidence="1">Uncharacterized protein</fullName>
    </submittedName>
</protein>
<dbReference type="RefSeq" id="WP_263268331.1">
    <property type="nucleotide sequence ID" value="NZ_CP081201.1"/>
</dbReference>
<evidence type="ECO:0000313" key="2">
    <source>
        <dbReference type="Proteomes" id="UP001063228"/>
    </source>
</evidence>
<proteinExistence type="predicted"/>
<organism evidence="1 2">
    <name type="scientific">Pseudomonas phytophila</name>
    <dbReference type="NCBI Taxonomy" id="2867264"/>
    <lineage>
        <taxon>Bacteria</taxon>
        <taxon>Pseudomonadati</taxon>
        <taxon>Pseudomonadota</taxon>
        <taxon>Gammaproteobacteria</taxon>
        <taxon>Pseudomonadales</taxon>
        <taxon>Pseudomonadaceae</taxon>
        <taxon>Pseudomonas</taxon>
    </lineage>
</organism>
<sequence length="262" mass="28515">MNDLSVASRFTSSGSVSSSSQISFSLGRLCEASAQAAELISSLPGLRQAARTLIGAALLKAGVDYNPDILFLNERTTDGTLLRSISLTDGMIQTLIDGMDVSHSDLVALYTRHDTVDEAFLARNIDDEGLKAILTYTRERLSEHYLNELDEFWSQGIKDPDSAGQLITRQKLWASLQRTACLSEVEISHLGGNLDEQDKSRLDWIIDDPLAEGLHRVSLVMPGHAPALLHSTFVINLKPQADETPSLASSLGRCFYSPPGTA</sequence>
<evidence type="ECO:0000313" key="1">
    <source>
        <dbReference type="EMBL" id="UXZ95338.1"/>
    </source>
</evidence>
<accession>A0ABY6FBT3</accession>
<name>A0ABY6FBT3_9PSED</name>
<dbReference type="EMBL" id="CP081201">
    <property type="protein sequence ID" value="UXZ95338.1"/>
    <property type="molecule type" value="Genomic_DNA"/>
</dbReference>